<dbReference type="Proteomes" id="UP000319663">
    <property type="component" value="Unassembled WGS sequence"/>
</dbReference>
<dbReference type="EMBL" id="VIFY01000090">
    <property type="protein sequence ID" value="TQB71000.1"/>
    <property type="molecule type" value="Genomic_DNA"/>
</dbReference>
<dbReference type="OrthoDB" id="4540690at2759"/>
<gene>
    <name evidence="2" type="ORF">MPDQ_007921</name>
</gene>
<protein>
    <recommendedName>
        <fullName evidence="1">Aminoglycoside phosphotransferase domain-containing protein</fullName>
    </recommendedName>
</protein>
<evidence type="ECO:0000313" key="3">
    <source>
        <dbReference type="Proteomes" id="UP000319663"/>
    </source>
</evidence>
<dbReference type="STRING" id="5098.A0A507QR53"/>
<evidence type="ECO:0000313" key="2">
    <source>
        <dbReference type="EMBL" id="TQB71000.1"/>
    </source>
</evidence>
<dbReference type="Pfam" id="PF01636">
    <property type="entry name" value="APH"/>
    <property type="match status" value="1"/>
</dbReference>
<comment type="caution">
    <text evidence="2">The sequence shown here is derived from an EMBL/GenBank/DDBJ whole genome shotgun (WGS) entry which is preliminary data.</text>
</comment>
<keyword evidence="3" id="KW-1185">Reference proteome</keyword>
<organism evidence="2 3">
    <name type="scientific">Monascus purpureus</name>
    <name type="common">Red mold</name>
    <name type="synonym">Monascus anka</name>
    <dbReference type="NCBI Taxonomy" id="5098"/>
    <lineage>
        <taxon>Eukaryota</taxon>
        <taxon>Fungi</taxon>
        <taxon>Dikarya</taxon>
        <taxon>Ascomycota</taxon>
        <taxon>Pezizomycotina</taxon>
        <taxon>Eurotiomycetes</taxon>
        <taxon>Eurotiomycetidae</taxon>
        <taxon>Eurotiales</taxon>
        <taxon>Aspergillaceae</taxon>
        <taxon>Monascus</taxon>
    </lineage>
</organism>
<accession>A0A507QR53</accession>
<proteinExistence type="predicted"/>
<name>A0A507QR53_MONPU</name>
<dbReference type="InterPro" id="IPR002575">
    <property type="entry name" value="Aminoglycoside_PTrfase"/>
</dbReference>
<reference evidence="2 3" key="1">
    <citation type="submission" date="2019-06" db="EMBL/GenBank/DDBJ databases">
        <title>Wine fermentation using esterase from Monascus purpureus.</title>
        <authorList>
            <person name="Geng C."/>
            <person name="Zhang Y."/>
        </authorList>
    </citation>
    <scope>NUCLEOTIDE SEQUENCE [LARGE SCALE GENOMIC DNA]</scope>
    <source>
        <strain evidence="2">HQ1</strain>
    </source>
</reference>
<sequence>MSSSSDKSVTAQELKSDWMRRRIFGTEDIDPYRNQLQGFYDNLEQLKKLPLWVAHYDLNEVNVLIDEECNITGLIDWELSTPLPFGVNFGRIHTYGGEYTGGEFLVPDEFEDAERAFWNELFDGMPAETRDSLKKQVDLVQDAVILGTLLDCLSFEQGRVIVGPVSKKALPKLLTYRVPFVRGSAPPYKE</sequence>
<feature type="domain" description="Aminoglycoside phosphotransferase" evidence="1">
    <location>
        <begin position="34"/>
        <end position="103"/>
    </location>
</feature>
<evidence type="ECO:0000259" key="1">
    <source>
        <dbReference type="Pfam" id="PF01636"/>
    </source>
</evidence>
<dbReference type="InterPro" id="IPR011009">
    <property type="entry name" value="Kinase-like_dom_sf"/>
</dbReference>
<dbReference type="AlphaFoldDB" id="A0A507QR53"/>
<dbReference type="SUPFAM" id="SSF56112">
    <property type="entry name" value="Protein kinase-like (PK-like)"/>
    <property type="match status" value="1"/>
</dbReference>